<reference evidence="4 5" key="1">
    <citation type="submission" date="2020-11" db="EMBL/GenBank/DDBJ databases">
        <authorList>
            <person name="Wallbank WR R."/>
            <person name="Pardo Diaz C."/>
            <person name="Kozak K."/>
            <person name="Martin S."/>
            <person name="Jiggins C."/>
            <person name="Moest M."/>
            <person name="Warren A I."/>
            <person name="Generalovic N T."/>
            <person name="Byers J.R.P. K."/>
            <person name="Montejo-Kovacevich G."/>
            <person name="Yen C E."/>
        </authorList>
    </citation>
    <scope>NUCLEOTIDE SEQUENCE [LARGE SCALE GENOMIC DNA]</scope>
</reference>
<evidence type="ECO:0000313" key="5">
    <source>
        <dbReference type="Proteomes" id="UP000594454"/>
    </source>
</evidence>
<dbReference type="InParanoid" id="A0A7R8USE1"/>
<name>A0A7R8USE1_HERIL</name>
<organism evidence="4 5">
    <name type="scientific">Hermetia illucens</name>
    <name type="common">Black soldier fly</name>
    <dbReference type="NCBI Taxonomy" id="343691"/>
    <lineage>
        <taxon>Eukaryota</taxon>
        <taxon>Metazoa</taxon>
        <taxon>Ecdysozoa</taxon>
        <taxon>Arthropoda</taxon>
        <taxon>Hexapoda</taxon>
        <taxon>Insecta</taxon>
        <taxon>Pterygota</taxon>
        <taxon>Neoptera</taxon>
        <taxon>Endopterygota</taxon>
        <taxon>Diptera</taxon>
        <taxon>Brachycera</taxon>
        <taxon>Stratiomyomorpha</taxon>
        <taxon>Stratiomyidae</taxon>
        <taxon>Hermetiinae</taxon>
        <taxon>Hermetia</taxon>
    </lineage>
</organism>
<feature type="chain" id="PRO_5030599609" description="VM domain-containing protein" evidence="2">
    <location>
        <begin position="20"/>
        <end position="119"/>
    </location>
</feature>
<evidence type="ECO:0000256" key="1">
    <source>
        <dbReference type="ARBA" id="ARBA00022729"/>
    </source>
</evidence>
<accession>A0A7R8USE1</accession>
<dbReference type="Proteomes" id="UP000594454">
    <property type="component" value="Chromosome 3"/>
</dbReference>
<feature type="domain" description="VM" evidence="3">
    <location>
        <begin position="89"/>
        <end position="119"/>
    </location>
</feature>
<dbReference type="PROSITE" id="PS51137">
    <property type="entry name" value="VM"/>
    <property type="match status" value="1"/>
</dbReference>
<proteinExistence type="predicted"/>
<keyword evidence="1 2" id="KW-0732">Signal</keyword>
<evidence type="ECO:0000313" key="4">
    <source>
        <dbReference type="EMBL" id="CAD7086174.1"/>
    </source>
</evidence>
<dbReference type="AlphaFoldDB" id="A0A7R8USE1"/>
<gene>
    <name evidence="4" type="ORF">HERILL_LOCUS8966</name>
</gene>
<dbReference type="EMBL" id="LR899011">
    <property type="protein sequence ID" value="CAD7086174.1"/>
    <property type="molecule type" value="Genomic_DNA"/>
</dbReference>
<protein>
    <recommendedName>
        <fullName evidence="3">VM domain-containing protein</fullName>
    </recommendedName>
</protein>
<evidence type="ECO:0000256" key="2">
    <source>
        <dbReference type="SAM" id="SignalP"/>
    </source>
</evidence>
<evidence type="ECO:0000259" key="3">
    <source>
        <dbReference type="PROSITE" id="PS51137"/>
    </source>
</evidence>
<keyword evidence="5" id="KW-1185">Reference proteome</keyword>
<feature type="signal peptide" evidence="2">
    <location>
        <begin position="1"/>
        <end position="19"/>
    </location>
</feature>
<dbReference type="InterPro" id="IPR013135">
    <property type="entry name" value="Vitelline_membr_Cys-rich-dom"/>
</dbReference>
<sequence length="119" mass="12404">MHTFTIVLIFGVLAAGTFAVPAPEPTANNLFDRGVEGIPQYESADNYEDGELYREKKSYGAHAAPAYAPPAHAYAAPAYAPSKLTYSAPAPSIPCSKSIIVSCAPSVQIAPCSGPPASY</sequence>